<gene>
    <name evidence="16" type="ORF">SI8410_06008743</name>
</gene>
<keyword evidence="12" id="KW-0804">Transcription</keyword>
<keyword evidence="7" id="KW-0805">Transcription regulation</keyword>
<keyword evidence="17" id="KW-1185">Reference proteome</keyword>
<evidence type="ECO:0000256" key="2">
    <source>
        <dbReference type="ARBA" id="ARBA00008267"/>
    </source>
</evidence>
<proteinExistence type="inferred from homology"/>
<feature type="compositionally biased region" description="Basic and acidic residues" evidence="14">
    <location>
        <begin position="955"/>
        <end position="969"/>
    </location>
</feature>
<dbReference type="OrthoDB" id="407555at2759"/>
<evidence type="ECO:0000256" key="11">
    <source>
        <dbReference type="ARBA" id="ARBA00023159"/>
    </source>
</evidence>
<organism evidence="16 17">
    <name type="scientific">Spirodela intermedia</name>
    <name type="common">Intermediate duckweed</name>
    <dbReference type="NCBI Taxonomy" id="51605"/>
    <lineage>
        <taxon>Eukaryota</taxon>
        <taxon>Viridiplantae</taxon>
        <taxon>Streptophyta</taxon>
        <taxon>Embryophyta</taxon>
        <taxon>Tracheophyta</taxon>
        <taxon>Spermatophyta</taxon>
        <taxon>Magnoliopsida</taxon>
        <taxon>Liliopsida</taxon>
        <taxon>Araceae</taxon>
        <taxon>Lemnoideae</taxon>
        <taxon>Spirodela</taxon>
    </lineage>
</organism>
<keyword evidence="13" id="KW-0539">Nucleus</keyword>
<dbReference type="PANTHER" id="PTHR23335:SF0">
    <property type="entry name" value="CALMODULIN-BINDING TRANSCRIPTION ACTIVATOR 2-LIKE ISOFORM X1"/>
    <property type="match status" value="1"/>
</dbReference>
<dbReference type="GO" id="GO:0003690">
    <property type="term" value="F:double-stranded DNA binding"/>
    <property type="evidence" value="ECO:0007669"/>
    <property type="project" value="TreeGrafter"/>
</dbReference>
<keyword evidence="6" id="KW-0112">Calmodulin-binding</keyword>
<accession>A0A7I8KLW0</accession>
<keyword evidence="10" id="KW-0238">DNA-binding</keyword>
<dbReference type="SMART" id="SM01076">
    <property type="entry name" value="CG-1"/>
    <property type="match status" value="1"/>
</dbReference>
<evidence type="ECO:0000256" key="9">
    <source>
        <dbReference type="ARBA" id="ARBA00023054"/>
    </source>
</evidence>
<dbReference type="EMBL" id="LR746269">
    <property type="protein sequence ID" value="CAA7398078.1"/>
    <property type="molecule type" value="Genomic_DNA"/>
</dbReference>
<dbReference type="InterPro" id="IPR014756">
    <property type="entry name" value="Ig_E-set"/>
</dbReference>
<feature type="region of interest" description="Disordered" evidence="14">
    <location>
        <begin position="1011"/>
        <end position="1049"/>
    </location>
</feature>
<reference evidence="16" key="1">
    <citation type="submission" date="2020-02" db="EMBL/GenBank/DDBJ databases">
        <authorList>
            <person name="Scholz U."/>
            <person name="Mascher M."/>
            <person name="Fiebig A."/>
        </authorList>
    </citation>
    <scope>NUCLEOTIDE SEQUENCE</scope>
</reference>
<dbReference type="Proteomes" id="UP000663760">
    <property type="component" value="Chromosome 6"/>
</dbReference>
<dbReference type="Gene3D" id="1.20.5.190">
    <property type="match status" value="1"/>
</dbReference>
<dbReference type="Gene3D" id="2.60.40.10">
    <property type="entry name" value="Immunoglobulins"/>
    <property type="match status" value="1"/>
</dbReference>
<feature type="domain" description="CG-1" evidence="15">
    <location>
        <begin position="46"/>
        <end position="172"/>
    </location>
</feature>
<evidence type="ECO:0000259" key="15">
    <source>
        <dbReference type="PROSITE" id="PS51437"/>
    </source>
</evidence>
<evidence type="ECO:0000256" key="8">
    <source>
        <dbReference type="ARBA" id="ARBA00023043"/>
    </source>
</evidence>
<keyword evidence="9" id="KW-0175">Coiled coil</keyword>
<dbReference type="SUPFAM" id="SSF48403">
    <property type="entry name" value="Ankyrin repeat"/>
    <property type="match status" value="1"/>
</dbReference>
<dbReference type="GO" id="GO:0006357">
    <property type="term" value="P:regulation of transcription by RNA polymerase II"/>
    <property type="evidence" value="ECO:0007669"/>
    <property type="project" value="TreeGrafter"/>
</dbReference>
<dbReference type="SMART" id="SM00015">
    <property type="entry name" value="IQ"/>
    <property type="match status" value="3"/>
</dbReference>
<evidence type="ECO:0000256" key="3">
    <source>
        <dbReference type="ARBA" id="ARBA00022553"/>
    </source>
</evidence>
<keyword evidence="8" id="KW-0040">ANK repeat</keyword>
<evidence type="ECO:0000256" key="12">
    <source>
        <dbReference type="ARBA" id="ARBA00023163"/>
    </source>
</evidence>
<protein>
    <recommendedName>
        <fullName evidence="15">CG-1 domain-containing protein</fullName>
    </recommendedName>
</protein>
<dbReference type="GO" id="GO:0005516">
    <property type="term" value="F:calmodulin binding"/>
    <property type="evidence" value="ECO:0007669"/>
    <property type="project" value="UniProtKB-KW"/>
</dbReference>
<dbReference type="AlphaFoldDB" id="A0A7I8KLW0"/>
<evidence type="ECO:0000313" key="17">
    <source>
        <dbReference type="Proteomes" id="UP000663760"/>
    </source>
</evidence>
<dbReference type="GO" id="GO:0005634">
    <property type="term" value="C:nucleus"/>
    <property type="evidence" value="ECO:0007669"/>
    <property type="project" value="UniProtKB-SubCell"/>
</dbReference>
<dbReference type="Gene3D" id="1.25.40.20">
    <property type="entry name" value="Ankyrin repeat-containing domain"/>
    <property type="match status" value="1"/>
</dbReference>
<sequence length="1049" mass="118240">MGLCGNRAHLEFDKWTPHTFEPTRKKLSLCLFSHVTWMQFLMLPYITQILEEAKNRWLRPSEVCEIIRNYQRFHLKPDPPYKPSGGSLFLFDRKALRYFRKDGHRWRKKKDGKTVREAHEKLKSGSVDVLHCYYAHGEENENFQRRSYWMLDGQLEHIVLVHYREVNEGSKPDVPHLLSSDSGIQTHSWGIQATIVGQPSYASSPSTVAWSEHALSSELDDVDSGKDFSASPLVESITGSVFQITPISEHVTFDKSASICGSSSRPYTWRQTDIGLWNSFSANNTVAGNIVSSNRHETDYRTSQEIDFRNIRKRVDDCPLVAGCHTSTSHGIYSDSDDVKYGFNRSVQVLPDRYLQRFSDEDGRNFRVVQRNENTEYAACLPDERHAGDWANHANDDEDLCGKIAGQQEGFKRLDSFGSWMSKEIGEDCDVSLVGTDSRNCWNALDSQNDNKVTSSLSRQMQLDIGSLGPSLSQEQLFSILDFSPDWAYSGSETKVLIAGSFLGEVQHIDIKWCCMFGEVEVSAEVLTRNVLRCHAPSHPPGRVPFYVTCSDRLACSEIREFEYRDTFKVDLNFSWKNDRNDEVHLQIRFAKILSIGVDRSKLCFIENCPKCTIKEFFSVLNEEKNEWERMERSCAAFQSYNVNPRDNLIQKLLKTKLYEWLLKKSHEDGKGPNVLDEDGQGVIHLAAALGYEWGMKPIIAAGVSPSFRDAHGWTALHWAAYFGREETAVTLATLGSSPGALTDPTRKYPEGQTAADLASARGHKGISGYLAEVDLAGQLSLLVQKESVMDSVAAALAAEKAIETVGDDGTGTLDGYEGEKLSLRGSLAAVGNSAQAAGRIQAALRVRSFCQMQLGKNCGITDEEMLVSSLNGKSQKTTHFSDSLHMSAVKIQQKYRGWKGRREFLKIRNQIVKIQAHVRGHGVRRQYKKIVWSVGIVEKAILRWRRKGSGLRGFRGEEANGEGRHGDAEETDEYDFLHLGRKQKAAGVERALARVQSMARCPEARDQYMRMVARSQKSDEGGRRRTDRIRITEEDQQGEKDTPTSTNP</sequence>
<dbReference type="InterPro" id="IPR013783">
    <property type="entry name" value="Ig-like_fold"/>
</dbReference>
<dbReference type="FunFam" id="1.20.5.190:FF:000003">
    <property type="entry name" value="Calmodulin-binding transcription activator 2"/>
    <property type="match status" value="1"/>
</dbReference>
<feature type="region of interest" description="Disordered" evidence="14">
    <location>
        <begin position="953"/>
        <end position="972"/>
    </location>
</feature>
<comment type="similarity">
    <text evidence="2">Belongs to the CAMTA family.</text>
</comment>
<dbReference type="PANTHER" id="PTHR23335">
    <property type="entry name" value="CALMODULIN-BINDING TRANSCRIPTION ACTIVATOR CAMTA"/>
    <property type="match status" value="1"/>
</dbReference>
<keyword evidence="5" id="KW-0106">Calcium</keyword>
<evidence type="ECO:0000256" key="5">
    <source>
        <dbReference type="ARBA" id="ARBA00022837"/>
    </source>
</evidence>
<evidence type="ECO:0000256" key="10">
    <source>
        <dbReference type="ARBA" id="ARBA00023125"/>
    </source>
</evidence>
<evidence type="ECO:0000256" key="1">
    <source>
        <dbReference type="ARBA" id="ARBA00004123"/>
    </source>
</evidence>
<evidence type="ECO:0000256" key="13">
    <source>
        <dbReference type="ARBA" id="ARBA00023242"/>
    </source>
</evidence>
<evidence type="ECO:0000256" key="7">
    <source>
        <dbReference type="ARBA" id="ARBA00023015"/>
    </source>
</evidence>
<dbReference type="InterPro" id="IPR036770">
    <property type="entry name" value="Ankyrin_rpt-contain_sf"/>
</dbReference>
<dbReference type="PROSITE" id="PS51437">
    <property type="entry name" value="CG_1"/>
    <property type="match status" value="1"/>
</dbReference>
<keyword evidence="11" id="KW-0010">Activator</keyword>
<evidence type="ECO:0000313" key="16">
    <source>
        <dbReference type="EMBL" id="CAA7398078.1"/>
    </source>
</evidence>
<dbReference type="Pfam" id="PF00612">
    <property type="entry name" value="IQ"/>
    <property type="match status" value="2"/>
</dbReference>
<dbReference type="PROSITE" id="PS50096">
    <property type="entry name" value="IQ"/>
    <property type="match status" value="3"/>
</dbReference>
<comment type="subcellular location">
    <subcellularLocation>
        <location evidence="1">Nucleus</location>
    </subcellularLocation>
</comment>
<evidence type="ECO:0000256" key="14">
    <source>
        <dbReference type="SAM" id="MobiDB-lite"/>
    </source>
</evidence>
<dbReference type="InterPro" id="IPR027417">
    <property type="entry name" value="P-loop_NTPase"/>
</dbReference>
<evidence type="ECO:0000256" key="4">
    <source>
        <dbReference type="ARBA" id="ARBA00022737"/>
    </source>
</evidence>
<dbReference type="SUPFAM" id="SSF81296">
    <property type="entry name" value="E set domains"/>
    <property type="match status" value="1"/>
</dbReference>
<keyword evidence="3" id="KW-0597">Phosphoprotein</keyword>
<dbReference type="Pfam" id="PF03859">
    <property type="entry name" value="CG-1"/>
    <property type="match status" value="1"/>
</dbReference>
<dbReference type="GO" id="GO:0009409">
    <property type="term" value="P:response to cold"/>
    <property type="evidence" value="ECO:0007669"/>
    <property type="project" value="UniProtKB-ARBA"/>
</dbReference>
<keyword evidence="4" id="KW-0677">Repeat</keyword>
<dbReference type="SUPFAM" id="SSF52540">
    <property type="entry name" value="P-loop containing nucleoside triphosphate hydrolases"/>
    <property type="match status" value="1"/>
</dbReference>
<evidence type="ECO:0000256" key="6">
    <source>
        <dbReference type="ARBA" id="ARBA00022860"/>
    </source>
</evidence>
<dbReference type="GO" id="GO:0003712">
    <property type="term" value="F:transcription coregulator activity"/>
    <property type="evidence" value="ECO:0007669"/>
    <property type="project" value="TreeGrafter"/>
</dbReference>
<dbReference type="InterPro" id="IPR005559">
    <property type="entry name" value="CG-1_dom"/>
</dbReference>
<dbReference type="FunFam" id="2.60.40.10:FF:000314">
    <property type="entry name" value="Calmodulin-binding transcription activator 2"/>
    <property type="match status" value="1"/>
</dbReference>
<name>A0A7I8KLW0_SPIIN</name>
<dbReference type="InterPro" id="IPR000048">
    <property type="entry name" value="IQ_motif_EF-hand-BS"/>
</dbReference>
<feature type="compositionally biased region" description="Basic and acidic residues" evidence="14">
    <location>
        <begin position="1017"/>
        <end position="1043"/>
    </location>
</feature>